<dbReference type="AlphaFoldDB" id="A0AAD1XJU1"/>
<evidence type="ECO:0000313" key="2">
    <source>
        <dbReference type="Proteomes" id="UP001295684"/>
    </source>
</evidence>
<accession>A0AAD1XJU1</accession>
<organism evidence="1 2">
    <name type="scientific">Euplotes crassus</name>
    <dbReference type="NCBI Taxonomy" id="5936"/>
    <lineage>
        <taxon>Eukaryota</taxon>
        <taxon>Sar</taxon>
        <taxon>Alveolata</taxon>
        <taxon>Ciliophora</taxon>
        <taxon>Intramacronucleata</taxon>
        <taxon>Spirotrichea</taxon>
        <taxon>Hypotrichia</taxon>
        <taxon>Euplotida</taxon>
        <taxon>Euplotidae</taxon>
        <taxon>Moneuplotes</taxon>
    </lineage>
</organism>
<name>A0AAD1XJU1_EUPCR</name>
<proteinExistence type="predicted"/>
<protein>
    <submittedName>
        <fullName evidence="1">Uncharacterized protein</fullName>
    </submittedName>
</protein>
<dbReference type="Proteomes" id="UP001295684">
    <property type="component" value="Unassembled WGS sequence"/>
</dbReference>
<keyword evidence="2" id="KW-1185">Reference proteome</keyword>
<gene>
    <name evidence="1" type="ORF">ECRASSUSDP1_LOCUS15308</name>
</gene>
<reference evidence="1" key="1">
    <citation type="submission" date="2023-07" db="EMBL/GenBank/DDBJ databases">
        <authorList>
            <consortium name="AG Swart"/>
            <person name="Singh M."/>
            <person name="Singh A."/>
            <person name="Seah K."/>
            <person name="Emmerich C."/>
        </authorList>
    </citation>
    <scope>NUCLEOTIDE SEQUENCE</scope>
    <source>
        <strain evidence="1">DP1</strain>
    </source>
</reference>
<evidence type="ECO:0000313" key="1">
    <source>
        <dbReference type="EMBL" id="CAI2373959.1"/>
    </source>
</evidence>
<comment type="caution">
    <text evidence="1">The sequence shown here is derived from an EMBL/GenBank/DDBJ whole genome shotgun (WGS) entry which is preliminary data.</text>
</comment>
<dbReference type="EMBL" id="CAMPGE010015326">
    <property type="protein sequence ID" value="CAI2373959.1"/>
    <property type="molecule type" value="Genomic_DNA"/>
</dbReference>
<sequence length="89" mass="10289">MLIPEVPDFSNSLRGTKLEEIHLTECELICRSNCKKNNHEFDNLVRGLATSRDVKKSLKLCITKGRKIDGEYTKKVLKDNRFSHIKLET</sequence>